<dbReference type="InterPro" id="IPR005545">
    <property type="entry name" value="YCII"/>
</dbReference>
<evidence type="ECO:0000256" key="1">
    <source>
        <dbReference type="ARBA" id="ARBA00007689"/>
    </source>
</evidence>
<gene>
    <name evidence="3" type="ORF">ACFQGD_12305</name>
</gene>
<dbReference type="Gene3D" id="3.30.70.1060">
    <property type="entry name" value="Dimeric alpha+beta barrel"/>
    <property type="match status" value="1"/>
</dbReference>
<dbReference type="RefSeq" id="WP_345396575.1">
    <property type="nucleotide sequence ID" value="NZ_BAABLA010000025.1"/>
</dbReference>
<feature type="domain" description="YCII-related" evidence="2">
    <location>
        <begin position="19"/>
        <end position="97"/>
    </location>
</feature>
<evidence type="ECO:0000313" key="4">
    <source>
        <dbReference type="Proteomes" id="UP001596337"/>
    </source>
</evidence>
<comment type="similarity">
    <text evidence="1">Belongs to the YciI family.</text>
</comment>
<name>A0ABW2BXY0_9PSEU</name>
<dbReference type="Pfam" id="PF03795">
    <property type="entry name" value="YCII"/>
    <property type="match status" value="1"/>
</dbReference>
<dbReference type="Proteomes" id="UP001596337">
    <property type="component" value="Unassembled WGS sequence"/>
</dbReference>
<organism evidence="3 4">
    <name type="scientific">Haloechinothrix salitolerans</name>
    <dbReference type="NCBI Taxonomy" id="926830"/>
    <lineage>
        <taxon>Bacteria</taxon>
        <taxon>Bacillati</taxon>
        <taxon>Actinomycetota</taxon>
        <taxon>Actinomycetes</taxon>
        <taxon>Pseudonocardiales</taxon>
        <taxon>Pseudonocardiaceae</taxon>
        <taxon>Haloechinothrix</taxon>
    </lineage>
</organism>
<evidence type="ECO:0000313" key="3">
    <source>
        <dbReference type="EMBL" id="MFC6867931.1"/>
    </source>
</evidence>
<protein>
    <submittedName>
        <fullName evidence="3">YciI family protein</fullName>
    </submittedName>
</protein>
<sequence>MLMVHSALSDFETRDTDPAEMQETFDFMMKLNTELQESGELLDAAGLADPRHAVTVRRRGGSAVATDGPFAEAKEVLGGYWVLDVASKERAMEIASDIVENCGAHGPDSIEVREAMS</sequence>
<accession>A0ABW2BXY0</accession>
<reference evidence="4" key="1">
    <citation type="journal article" date="2019" name="Int. J. Syst. Evol. Microbiol.">
        <title>The Global Catalogue of Microorganisms (GCM) 10K type strain sequencing project: providing services to taxonomists for standard genome sequencing and annotation.</title>
        <authorList>
            <consortium name="The Broad Institute Genomics Platform"/>
            <consortium name="The Broad Institute Genome Sequencing Center for Infectious Disease"/>
            <person name="Wu L."/>
            <person name="Ma J."/>
        </authorList>
    </citation>
    <scope>NUCLEOTIDE SEQUENCE [LARGE SCALE GENOMIC DNA]</scope>
    <source>
        <strain evidence="4">KCTC 32255</strain>
    </source>
</reference>
<dbReference type="PANTHER" id="PTHR35174:SF3">
    <property type="entry name" value="BLL7171 PROTEIN"/>
    <property type="match status" value="1"/>
</dbReference>
<keyword evidence="4" id="KW-1185">Reference proteome</keyword>
<comment type="caution">
    <text evidence="3">The sequence shown here is derived from an EMBL/GenBank/DDBJ whole genome shotgun (WGS) entry which is preliminary data.</text>
</comment>
<dbReference type="PANTHER" id="PTHR35174">
    <property type="entry name" value="BLL7171 PROTEIN-RELATED"/>
    <property type="match status" value="1"/>
</dbReference>
<dbReference type="EMBL" id="JBHSXX010000001">
    <property type="protein sequence ID" value="MFC6867931.1"/>
    <property type="molecule type" value="Genomic_DNA"/>
</dbReference>
<proteinExistence type="inferred from homology"/>
<dbReference type="InterPro" id="IPR011008">
    <property type="entry name" value="Dimeric_a/b-barrel"/>
</dbReference>
<evidence type="ECO:0000259" key="2">
    <source>
        <dbReference type="Pfam" id="PF03795"/>
    </source>
</evidence>
<dbReference type="SUPFAM" id="SSF54909">
    <property type="entry name" value="Dimeric alpha+beta barrel"/>
    <property type="match status" value="1"/>
</dbReference>